<dbReference type="InterPro" id="IPR003819">
    <property type="entry name" value="TauD/TfdA-like"/>
</dbReference>
<dbReference type="PANTHER" id="PTHR30468">
    <property type="entry name" value="ALPHA-KETOGLUTARATE-DEPENDENT SULFONATE DIOXYGENASE"/>
    <property type="match status" value="1"/>
</dbReference>
<keyword evidence="2" id="KW-0479">Metal-binding</keyword>
<dbReference type="SUPFAM" id="SSF51197">
    <property type="entry name" value="Clavaminate synthase-like"/>
    <property type="match status" value="1"/>
</dbReference>
<dbReference type="GO" id="GO:0005737">
    <property type="term" value="C:cytoplasm"/>
    <property type="evidence" value="ECO:0007669"/>
    <property type="project" value="TreeGrafter"/>
</dbReference>
<comment type="similarity">
    <text evidence="1">Belongs to the TfdA dioxygenase family.</text>
</comment>
<dbReference type="Proteomes" id="UP000675920">
    <property type="component" value="Unplaced"/>
</dbReference>
<evidence type="ECO:0000259" key="6">
    <source>
        <dbReference type="Pfam" id="PF02668"/>
    </source>
</evidence>
<keyword evidence="4" id="KW-0560">Oxidoreductase</keyword>
<protein>
    <submittedName>
        <fullName evidence="8">TauD/TfdA dioxygenase family protein</fullName>
        <ecNumber evidence="8">1.14.-.-</ecNumber>
    </submittedName>
</protein>
<dbReference type="Gene3D" id="3.60.130.10">
    <property type="entry name" value="Clavaminate synthase-like"/>
    <property type="match status" value="1"/>
</dbReference>
<reference evidence="8" key="1">
    <citation type="submission" date="2025-08" db="UniProtKB">
        <authorList>
            <consortium name="RefSeq"/>
        </authorList>
    </citation>
    <scope>IDENTIFICATION</scope>
</reference>
<name>A0A8B6X5L0_9BURK</name>
<feature type="domain" description="TauD/TfdA-like" evidence="6">
    <location>
        <begin position="16"/>
        <end position="269"/>
    </location>
</feature>
<proteinExistence type="inferred from homology"/>
<evidence type="ECO:0000256" key="1">
    <source>
        <dbReference type="ARBA" id="ARBA00005896"/>
    </source>
</evidence>
<dbReference type="GO" id="GO:0016706">
    <property type="term" value="F:2-oxoglutarate-dependent dioxygenase activity"/>
    <property type="evidence" value="ECO:0007669"/>
    <property type="project" value="TreeGrafter"/>
</dbReference>
<dbReference type="InterPro" id="IPR051323">
    <property type="entry name" value="AtsK-like"/>
</dbReference>
<dbReference type="OrthoDB" id="8893262at2"/>
<evidence type="ECO:0000256" key="5">
    <source>
        <dbReference type="ARBA" id="ARBA00023004"/>
    </source>
</evidence>
<keyword evidence="7" id="KW-1185">Reference proteome</keyword>
<dbReference type="Pfam" id="PF02668">
    <property type="entry name" value="TauD"/>
    <property type="match status" value="1"/>
</dbReference>
<dbReference type="GO" id="GO:0046872">
    <property type="term" value="F:metal ion binding"/>
    <property type="evidence" value="ECO:0007669"/>
    <property type="project" value="UniProtKB-KW"/>
</dbReference>
<dbReference type="RefSeq" id="WP_028311836.1">
    <property type="nucleotide sequence ID" value="NZ_AXWS01000013.1"/>
</dbReference>
<evidence type="ECO:0000256" key="3">
    <source>
        <dbReference type="ARBA" id="ARBA00022964"/>
    </source>
</evidence>
<organism evidence="7 8">
    <name type="scientific">Derxia gummosa DSM 723</name>
    <dbReference type="NCBI Taxonomy" id="1121388"/>
    <lineage>
        <taxon>Bacteria</taxon>
        <taxon>Pseudomonadati</taxon>
        <taxon>Pseudomonadota</taxon>
        <taxon>Betaproteobacteria</taxon>
        <taxon>Burkholderiales</taxon>
        <taxon>Alcaligenaceae</taxon>
        <taxon>Derxia</taxon>
    </lineage>
</organism>
<dbReference type="PANTHER" id="PTHR30468:SF1">
    <property type="entry name" value="ALPHA-KETOGLUTARATE-DEPENDENT SULFONATE DIOXYGENASE"/>
    <property type="match status" value="1"/>
</dbReference>
<keyword evidence="5" id="KW-0408">Iron</keyword>
<sequence length="279" mass="31991">MSSVIDTPNAVENLVVRPLEPTIGAEVSGLDLRQPLGTALRDEIKRLLLKHRVLFFRDQPITSDQQIAFARQFGKIYEHPTTSRVRKDVGESHRISAEENRKLYTPTAGRWHTDTSWLARPTWGAVLRDIDIPPAGGDTIWADGHAVYEALPAELKVKIEGLHVTHDFQSSLRRVGYDYPIVAHPLVRLHPETGEKVVWANWSMSPWVVGWDRADSKALLDELLAYYARPEFQVRFKWTPHSVVFWDNRAGLHYPVTNYGDYPRELERVLIEDHEALPH</sequence>
<accession>A0A8B6X5L0</accession>
<keyword evidence="3 8" id="KW-0223">Dioxygenase</keyword>
<dbReference type="InterPro" id="IPR042098">
    <property type="entry name" value="TauD-like_sf"/>
</dbReference>
<evidence type="ECO:0000313" key="7">
    <source>
        <dbReference type="Proteomes" id="UP000675920"/>
    </source>
</evidence>
<evidence type="ECO:0000256" key="2">
    <source>
        <dbReference type="ARBA" id="ARBA00022723"/>
    </source>
</evidence>
<dbReference type="AlphaFoldDB" id="A0A8B6X5L0"/>
<dbReference type="EC" id="1.14.-.-" evidence="8"/>
<evidence type="ECO:0000256" key="4">
    <source>
        <dbReference type="ARBA" id="ARBA00023002"/>
    </source>
</evidence>
<evidence type="ECO:0000313" key="8">
    <source>
        <dbReference type="RefSeq" id="WP_028311836.1"/>
    </source>
</evidence>